<feature type="domain" description="SUF system FeS cluster assembly SufBD core" evidence="2">
    <location>
        <begin position="189"/>
        <end position="422"/>
    </location>
</feature>
<dbReference type="Pfam" id="PF01458">
    <property type="entry name" value="SUFBD_core"/>
    <property type="match status" value="1"/>
</dbReference>
<dbReference type="InterPro" id="IPR045595">
    <property type="entry name" value="SufBD_N"/>
</dbReference>
<dbReference type="AlphaFoldDB" id="A0A7X0B1E3"/>
<evidence type="ECO:0000313" key="4">
    <source>
        <dbReference type="EMBL" id="MBB6253987.1"/>
    </source>
</evidence>
<dbReference type="InterPro" id="IPR000825">
    <property type="entry name" value="SUF_FeS_clus_asmbl_SufBD_core"/>
</dbReference>
<protein>
    <submittedName>
        <fullName evidence="4">Fe-S cluster assembly protein SufD</fullName>
    </submittedName>
</protein>
<sequence length="464" mass="48321">MAAIATLKDLYETLSPGLPGVGAAGLDRLRADGYARFLAEGVPTPKVEGWKYTNLRDLAGISLAPARSAANSDGAPSAWDLPSVAPGKTHRLVFVDGVFNAALSAVGPLPEGVALDSLRGLIDASPAYAAEVLDRFPAPKADSGLRVGPNPGRGQTQGLVALNGAFLAEGAVLTVGEGVNLAQPVEVVFVATAADGTWHPRLLIDVAPGARVTVAEHHVSRGGGATFANIVTAIRVGEGATLRHAKFQEEAETALHLASITATVAASATYETFVLTTGARLARTDVQVRLEGSNASTRVSGAYGVDGNRHADFTSLIDHVSPNCTSREVVKGVIDGHGRAVFQGKIIVRPDAQKTDGHQLNRALLLSDTAEIDAKPELEIYADDVKCSHGATAGELDEDALFYLRARGIPADTARALLIAAFLDEVAEEIGDPALRAHATSRIQDRIGRLTGITVDAADLAVEE</sequence>
<evidence type="ECO:0000259" key="2">
    <source>
        <dbReference type="Pfam" id="PF01458"/>
    </source>
</evidence>
<dbReference type="PANTHER" id="PTHR43575">
    <property type="entry name" value="PROTEIN ABCI7, CHLOROPLASTIC"/>
    <property type="match status" value="1"/>
</dbReference>
<reference evidence="4 5" key="1">
    <citation type="submission" date="2020-08" db="EMBL/GenBank/DDBJ databases">
        <title>Genomic Encyclopedia of Type Strains, Phase IV (KMG-IV): sequencing the most valuable type-strain genomes for metagenomic binning, comparative biology and taxonomic classification.</title>
        <authorList>
            <person name="Goeker M."/>
        </authorList>
    </citation>
    <scope>NUCLEOTIDE SEQUENCE [LARGE SCALE GENOMIC DNA]</scope>
    <source>
        <strain evidence="4 5">DSM 22198</strain>
    </source>
</reference>
<organism evidence="4 5">
    <name type="scientific">Nitrospirillum iridis</name>
    <dbReference type="NCBI Taxonomy" id="765888"/>
    <lineage>
        <taxon>Bacteria</taxon>
        <taxon>Pseudomonadati</taxon>
        <taxon>Pseudomonadota</taxon>
        <taxon>Alphaproteobacteria</taxon>
        <taxon>Rhodospirillales</taxon>
        <taxon>Azospirillaceae</taxon>
        <taxon>Nitrospirillum</taxon>
    </lineage>
</organism>
<comment type="similarity">
    <text evidence="1">Belongs to the iron-sulfur cluster assembly SufBD family.</text>
</comment>
<proteinExistence type="inferred from homology"/>
<dbReference type="SUPFAM" id="SSF101960">
    <property type="entry name" value="Stabilizer of iron transporter SufD"/>
    <property type="match status" value="1"/>
</dbReference>
<dbReference type="InterPro" id="IPR037284">
    <property type="entry name" value="SUF_FeS_clus_asmbl_SufBD_sf"/>
</dbReference>
<accession>A0A7X0B1E3</accession>
<dbReference type="InterPro" id="IPR011542">
    <property type="entry name" value="SUF_FeS_clus_asmbl_SufD"/>
</dbReference>
<dbReference type="EMBL" id="JACIIZ010000014">
    <property type="protein sequence ID" value="MBB6253987.1"/>
    <property type="molecule type" value="Genomic_DNA"/>
</dbReference>
<dbReference type="Proteomes" id="UP000539175">
    <property type="component" value="Unassembled WGS sequence"/>
</dbReference>
<name>A0A7X0B1E3_9PROT</name>
<evidence type="ECO:0000256" key="1">
    <source>
        <dbReference type="ARBA" id="ARBA00043967"/>
    </source>
</evidence>
<dbReference type="GO" id="GO:0016226">
    <property type="term" value="P:iron-sulfur cluster assembly"/>
    <property type="evidence" value="ECO:0007669"/>
    <property type="project" value="InterPro"/>
</dbReference>
<keyword evidence="5" id="KW-1185">Reference proteome</keyword>
<dbReference type="InterPro" id="IPR055346">
    <property type="entry name" value="Fe-S_cluster_assembly_SufBD"/>
</dbReference>
<dbReference type="NCBIfam" id="TIGR01981">
    <property type="entry name" value="sufD"/>
    <property type="match status" value="1"/>
</dbReference>
<feature type="domain" description="SUF system FeS cluster assembly SufBD N-terminal" evidence="3">
    <location>
        <begin position="5"/>
        <end position="187"/>
    </location>
</feature>
<comment type="caution">
    <text evidence="4">The sequence shown here is derived from an EMBL/GenBank/DDBJ whole genome shotgun (WGS) entry which is preliminary data.</text>
</comment>
<dbReference type="PANTHER" id="PTHR43575:SF1">
    <property type="entry name" value="PROTEIN ABCI7, CHLOROPLASTIC"/>
    <property type="match status" value="1"/>
</dbReference>
<gene>
    <name evidence="4" type="ORF">FHS74_004563</name>
</gene>
<dbReference type="Pfam" id="PF19295">
    <property type="entry name" value="SufBD_N"/>
    <property type="match status" value="1"/>
</dbReference>
<evidence type="ECO:0000259" key="3">
    <source>
        <dbReference type="Pfam" id="PF19295"/>
    </source>
</evidence>
<evidence type="ECO:0000313" key="5">
    <source>
        <dbReference type="Proteomes" id="UP000539175"/>
    </source>
</evidence>
<dbReference type="RefSeq" id="WP_184805642.1">
    <property type="nucleotide sequence ID" value="NZ_JACIIZ010000014.1"/>
</dbReference>